<evidence type="ECO:0000313" key="5">
    <source>
        <dbReference type="EMBL" id="CAY49426.1"/>
    </source>
</evidence>
<protein>
    <submittedName>
        <fullName evidence="4 5">Acyl carrier protein</fullName>
    </submittedName>
</protein>
<dbReference type="Gene3D" id="1.10.1200.10">
    <property type="entry name" value="ACP-like"/>
    <property type="match status" value="1"/>
</dbReference>
<gene>
    <name evidence="5" type="ordered locus">PFLU_3200</name>
</gene>
<feature type="domain" description="Carrier" evidence="3">
    <location>
        <begin position="1"/>
        <end position="77"/>
    </location>
</feature>
<name>C3KC30_PSEFS</name>
<keyword evidence="2" id="KW-0597">Phosphoprotein</keyword>
<dbReference type="EMBL" id="OV986001">
    <property type="protein sequence ID" value="CAI2797416.1"/>
    <property type="molecule type" value="Genomic_DNA"/>
</dbReference>
<dbReference type="Proteomes" id="UP001152918">
    <property type="component" value="Chromosome"/>
</dbReference>
<dbReference type="EMBL" id="AM181176">
    <property type="protein sequence ID" value="CAY49426.1"/>
    <property type="molecule type" value="Genomic_DNA"/>
</dbReference>
<keyword evidence="1" id="KW-0596">Phosphopantetheine</keyword>
<sequence>MMTVSNEAIAQAIAARFNIEESRIVPDASLEDLGFDSLSQVDLAQLLRKKLGVQISDAQLSEVATVGDVLALANGKA</sequence>
<dbReference type="Pfam" id="PF00550">
    <property type="entry name" value="PP-binding"/>
    <property type="match status" value="1"/>
</dbReference>
<dbReference type="HOGENOM" id="CLU_108696_5_4_6"/>
<evidence type="ECO:0000256" key="1">
    <source>
        <dbReference type="ARBA" id="ARBA00022450"/>
    </source>
</evidence>
<dbReference type="KEGG" id="pfs:PFLU_3200"/>
<evidence type="ECO:0000259" key="3">
    <source>
        <dbReference type="PROSITE" id="PS50075"/>
    </source>
</evidence>
<accession>C3KC30</accession>
<dbReference type="InterPro" id="IPR006162">
    <property type="entry name" value="Ppantetheine_attach_site"/>
</dbReference>
<proteinExistence type="predicted"/>
<dbReference type="InterPro" id="IPR009081">
    <property type="entry name" value="PP-bd_ACP"/>
</dbReference>
<reference evidence="5" key="1">
    <citation type="journal article" date="2009" name="Genome Biol.">
        <title>Genomic and genetic analyses of diversity and plant interactions of Pseudomonas fluorescens.</title>
        <authorList>
            <person name="Silby M.W."/>
            <person name="Cerdeno-Tarraga A.M."/>
            <person name="Vernikos G.S."/>
            <person name="Giddens S.R."/>
            <person name="Jackson R.W."/>
            <person name="Preston G.M."/>
            <person name="Zhang X.X."/>
            <person name="Moon C.D."/>
            <person name="Gehrig S.M."/>
            <person name="Godfrey S.A."/>
            <person name="Knight C.G."/>
            <person name="Malone J.G."/>
            <person name="Robinson Z."/>
            <person name="Spiers A.J."/>
            <person name="Harris S."/>
            <person name="Challis G.L."/>
            <person name="Yaxley A.M."/>
            <person name="Harris D."/>
            <person name="Seeger K."/>
            <person name="Murphy L."/>
            <person name="Rutter S."/>
            <person name="Squares R."/>
            <person name="Quail M.A."/>
            <person name="Saunders E."/>
            <person name="Mavromatis K."/>
            <person name="Brettin T.S."/>
            <person name="Bentley S.D."/>
            <person name="Hothersall J."/>
            <person name="Stephens E."/>
            <person name="Thomas C.M."/>
            <person name="Parkhill J."/>
            <person name="Levy S.B."/>
            <person name="Rainey P.B."/>
            <person name="Thomson N.R."/>
        </authorList>
    </citation>
    <scope>NUCLEOTIDE SEQUENCE [LARGE SCALE GENOMIC DNA]</scope>
    <source>
        <strain evidence="5">SBW25</strain>
    </source>
</reference>
<evidence type="ECO:0000256" key="2">
    <source>
        <dbReference type="ARBA" id="ARBA00022553"/>
    </source>
</evidence>
<reference evidence="4" key="2">
    <citation type="submission" date="2023-10" db="EMBL/GenBank/DDBJ databases">
        <authorList>
            <person name="Fortmann-Grote C."/>
        </authorList>
    </citation>
    <scope>NUCLEOTIDE SEQUENCE</scope>
    <source>
        <strain evidence="4">SBW25</strain>
    </source>
</reference>
<dbReference type="SUPFAM" id="SSF47336">
    <property type="entry name" value="ACP-like"/>
    <property type="match status" value="1"/>
</dbReference>
<dbReference type="AlphaFoldDB" id="C3KC30"/>
<dbReference type="InterPro" id="IPR036736">
    <property type="entry name" value="ACP-like_sf"/>
</dbReference>
<organism evidence="5">
    <name type="scientific">Pseudomonas fluorescens (strain SBW25)</name>
    <dbReference type="NCBI Taxonomy" id="216595"/>
    <lineage>
        <taxon>Bacteria</taxon>
        <taxon>Pseudomonadati</taxon>
        <taxon>Pseudomonadota</taxon>
        <taxon>Gammaproteobacteria</taxon>
        <taxon>Pseudomonadales</taxon>
        <taxon>Pseudomonadaceae</taxon>
        <taxon>Pseudomonas</taxon>
    </lineage>
</organism>
<evidence type="ECO:0000313" key="4">
    <source>
        <dbReference type="EMBL" id="CAI2797416.1"/>
    </source>
</evidence>
<dbReference type="PROSITE" id="PS50075">
    <property type="entry name" value="CARRIER"/>
    <property type="match status" value="1"/>
</dbReference>
<dbReference type="PROSITE" id="PS00012">
    <property type="entry name" value="PHOSPHOPANTETHEINE"/>
    <property type="match status" value="1"/>
</dbReference>